<feature type="compositionally biased region" description="Polar residues" evidence="1">
    <location>
        <begin position="121"/>
        <end position="132"/>
    </location>
</feature>
<keyword evidence="3" id="KW-0732">Signal</keyword>
<evidence type="ECO:0000313" key="5">
    <source>
        <dbReference type="Proteomes" id="UP000427071"/>
    </source>
</evidence>
<sequence>MKRFATSVTALAVAGAMSLSVLPAAQAQTAGSSFSYSIEGIAGSLQQFAKLSPELQAEIRAAIEAQDLLKLVQLKLRVDAELAAQQAVADGKTGAEVEVKAPAMSSHSGSSALASVIADGASSNKTQPTTGNTAGGEAKAEVGSSASSVADKITSGSSSRTEGAETKGETGSSASSAVDNVVSGSSAKTEGTETGDQKESGSSANLLGNIDARTILGLTGVTLAVLSFGGLLSSDSNGSSSGSSDGSSAKDETKKDETKKEETKKEETQKGETKKEDTTKGEATKGVAKQEVRGGVAAESQQKQGEVAAKKRGVLAATGESMSIRVLAGIALMLVLAAGFVARRKFAAN</sequence>
<feature type="compositionally biased region" description="Polar residues" evidence="1">
    <location>
        <begin position="188"/>
        <end position="204"/>
    </location>
</feature>
<keyword evidence="2" id="KW-0812">Transmembrane</keyword>
<reference evidence="5" key="1">
    <citation type="submission" date="2019-11" db="EMBL/GenBank/DDBJ databases">
        <title>Complete genome sequence of Corynebacterium kalinowskii 1959, a novel Corynebacterium species isolated from soil of a small paddock in Vilsendorf, Germany.</title>
        <authorList>
            <person name="Schaffert L."/>
            <person name="Ruwe M."/>
            <person name="Milse J."/>
            <person name="Hanuschka K."/>
            <person name="Ortseifen V."/>
            <person name="Droste J."/>
            <person name="Brandt D."/>
            <person name="Schlueter L."/>
            <person name="Kutter Y."/>
            <person name="Vinke S."/>
            <person name="Viehoefer P."/>
            <person name="Jacob L."/>
            <person name="Luebke N.-C."/>
            <person name="Schulte-Berndt E."/>
            <person name="Hain C."/>
            <person name="Linder M."/>
            <person name="Schmidt P."/>
            <person name="Wollenschlaeger L."/>
            <person name="Luttermann T."/>
            <person name="Thieme E."/>
            <person name="Hassa J."/>
            <person name="Haak M."/>
            <person name="Wittchen M."/>
            <person name="Mentz A."/>
            <person name="Persicke M."/>
            <person name="Busche T."/>
            <person name="Ruckert C."/>
        </authorList>
    </citation>
    <scope>NUCLEOTIDE SEQUENCE [LARGE SCALE GENOMIC DNA]</scope>
    <source>
        <strain evidence="5">1959</strain>
    </source>
</reference>
<feature type="transmembrane region" description="Helical" evidence="2">
    <location>
        <begin position="322"/>
        <end position="342"/>
    </location>
</feature>
<evidence type="ECO:0008006" key="6">
    <source>
        <dbReference type="Google" id="ProtNLM"/>
    </source>
</evidence>
<feature type="chain" id="PRO_5025692603" description="Secreted protein" evidence="3">
    <location>
        <begin position="28"/>
        <end position="349"/>
    </location>
</feature>
<evidence type="ECO:0000256" key="2">
    <source>
        <dbReference type="SAM" id="Phobius"/>
    </source>
</evidence>
<proteinExistence type="predicted"/>
<feature type="compositionally biased region" description="Polar residues" evidence="1">
    <location>
        <begin position="144"/>
        <end position="161"/>
    </location>
</feature>
<accession>A0A6B8V9Q4</accession>
<dbReference type="AlphaFoldDB" id="A0A6B8V9Q4"/>
<protein>
    <recommendedName>
        <fullName evidence="6">Secreted protein</fullName>
    </recommendedName>
</protein>
<evidence type="ECO:0000256" key="1">
    <source>
        <dbReference type="SAM" id="MobiDB-lite"/>
    </source>
</evidence>
<keyword evidence="5" id="KW-1185">Reference proteome</keyword>
<feature type="compositionally biased region" description="Basic and acidic residues" evidence="1">
    <location>
        <begin position="248"/>
        <end position="292"/>
    </location>
</feature>
<dbReference type="NCBIfam" id="TIGR01167">
    <property type="entry name" value="LPXTG_anchor"/>
    <property type="match status" value="1"/>
</dbReference>
<feature type="compositionally biased region" description="Low complexity" evidence="1">
    <location>
        <begin position="172"/>
        <end position="187"/>
    </location>
</feature>
<dbReference type="EMBL" id="CP046452">
    <property type="protein sequence ID" value="QGU01832.1"/>
    <property type="molecule type" value="Genomic_DNA"/>
</dbReference>
<name>A0A6B8V9Q4_9CORY</name>
<dbReference type="Proteomes" id="UP000427071">
    <property type="component" value="Chromosome"/>
</dbReference>
<dbReference type="RefSeq" id="WP_156192209.1">
    <property type="nucleotide sequence ID" value="NZ_CP046452.1"/>
</dbReference>
<feature type="signal peptide" evidence="3">
    <location>
        <begin position="1"/>
        <end position="27"/>
    </location>
</feature>
<keyword evidence="2" id="KW-1133">Transmembrane helix</keyword>
<organism evidence="4 5">
    <name type="scientific">Corynebacterium kalinowskii</name>
    <dbReference type="NCBI Taxonomy" id="2675216"/>
    <lineage>
        <taxon>Bacteria</taxon>
        <taxon>Bacillati</taxon>
        <taxon>Actinomycetota</taxon>
        <taxon>Actinomycetes</taxon>
        <taxon>Mycobacteriales</taxon>
        <taxon>Corynebacteriaceae</taxon>
        <taxon>Corynebacterium</taxon>
    </lineage>
</organism>
<dbReference type="KEGG" id="ckw:CKALI_04770"/>
<feature type="compositionally biased region" description="Low complexity" evidence="1">
    <location>
        <begin position="232"/>
        <end position="247"/>
    </location>
</feature>
<keyword evidence="2" id="KW-0472">Membrane</keyword>
<feature type="region of interest" description="Disordered" evidence="1">
    <location>
        <begin position="232"/>
        <end position="311"/>
    </location>
</feature>
<feature type="region of interest" description="Disordered" evidence="1">
    <location>
        <begin position="121"/>
        <end position="204"/>
    </location>
</feature>
<evidence type="ECO:0000256" key="3">
    <source>
        <dbReference type="SAM" id="SignalP"/>
    </source>
</evidence>
<gene>
    <name evidence="4" type="ORF">CKALI_04770</name>
</gene>
<evidence type="ECO:0000313" key="4">
    <source>
        <dbReference type="EMBL" id="QGU01832.1"/>
    </source>
</evidence>